<dbReference type="STRING" id="2074.BG845_01211"/>
<sequence length="95" mass="9751">MVGGTSVCACIRSGRLSMPEPRPAGPILDALGVTFDLDDHDHVTDALVIAKTVDASTGEHGVVIGQTAVTDWVTQLGLLAVAQRLVDGAEIGEGD</sequence>
<dbReference type="Proteomes" id="UP000194360">
    <property type="component" value="Unassembled WGS sequence"/>
</dbReference>
<proteinExistence type="predicted"/>
<evidence type="ECO:0000313" key="1">
    <source>
        <dbReference type="EMBL" id="OSY42969.1"/>
    </source>
</evidence>
<reference evidence="1 2" key="1">
    <citation type="submission" date="2016-09" db="EMBL/GenBank/DDBJ databases">
        <title>Pseudonocardia autotrophica DSM535, a candidate organism with high potential of specific P450 cytochromes.</title>
        <authorList>
            <person name="Grumaz C."/>
            <person name="Vainshtein Y."/>
            <person name="Kirstahler P."/>
            <person name="Sohn K."/>
        </authorList>
    </citation>
    <scope>NUCLEOTIDE SEQUENCE [LARGE SCALE GENOMIC DNA]</scope>
    <source>
        <strain evidence="1 2">DSM 535</strain>
    </source>
</reference>
<name>A0A1Y2N717_PSEAH</name>
<gene>
    <name evidence="1" type="ORF">BG845_01211</name>
</gene>
<dbReference type="EMBL" id="MIGB01000004">
    <property type="protein sequence ID" value="OSY42969.1"/>
    <property type="molecule type" value="Genomic_DNA"/>
</dbReference>
<dbReference type="AlphaFoldDB" id="A0A1Y2N717"/>
<evidence type="ECO:0000313" key="2">
    <source>
        <dbReference type="Proteomes" id="UP000194360"/>
    </source>
</evidence>
<keyword evidence="2" id="KW-1185">Reference proteome</keyword>
<accession>A0A1Y2N717</accession>
<comment type="caution">
    <text evidence="1">The sequence shown here is derived from an EMBL/GenBank/DDBJ whole genome shotgun (WGS) entry which is preliminary data.</text>
</comment>
<organism evidence="1 2">
    <name type="scientific">Pseudonocardia autotrophica</name>
    <name type="common">Amycolata autotrophica</name>
    <name type="synonym">Nocardia autotrophica</name>
    <dbReference type="NCBI Taxonomy" id="2074"/>
    <lineage>
        <taxon>Bacteria</taxon>
        <taxon>Bacillati</taxon>
        <taxon>Actinomycetota</taxon>
        <taxon>Actinomycetes</taxon>
        <taxon>Pseudonocardiales</taxon>
        <taxon>Pseudonocardiaceae</taxon>
        <taxon>Pseudonocardia</taxon>
    </lineage>
</organism>
<protein>
    <submittedName>
        <fullName evidence="1">Uncharacterized protein</fullName>
    </submittedName>
</protein>